<reference evidence="2 3" key="1">
    <citation type="submission" date="2020-08" db="EMBL/GenBank/DDBJ databases">
        <title>Genome public.</title>
        <authorList>
            <person name="Liu C."/>
            <person name="Sun Q."/>
        </authorList>
    </citation>
    <scope>NUCLEOTIDE SEQUENCE [LARGE SCALE GENOMIC DNA]</scope>
    <source>
        <strain evidence="2 3">NSJ-9</strain>
    </source>
</reference>
<feature type="transmembrane region" description="Helical" evidence="1">
    <location>
        <begin position="87"/>
        <end position="109"/>
    </location>
</feature>
<organism evidence="2 3">
    <name type="scientific">Roseburia lenta</name>
    <dbReference type="NCBI Taxonomy" id="2763061"/>
    <lineage>
        <taxon>Bacteria</taxon>
        <taxon>Bacillati</taxon>
        <taxon>Bacillota</taxon>
        <taxon>Clostridia</taxon>
        <taxon>Lachnospirales</taxon>
        <taxon>Lachnospiraceae</taxon>
        <taxon>Roseburia</taxon>
    </lineage>
</organism>
<keyword evidence="1" id="KW-0472">Membrane</keyword>
<protein>
    <submittedName>
        <fullName evidence="2">Sporulation protein YqfD</fullName>
    </submittedName>
</protein>
<gene>
    <name evidence="2" type="ORF">H8R94_00595</name>
</gene>
<comment type="caution">
    <text evidence="2">The sequence shown here is derived from an EMBL/GenBank/DDBJ whole genome shotgun (WGS) entry which is preliminary data.</text>
</comment>
<dbReference type="InterPro" id="IPR010690">
    <property type="entry name" value="YqfD"/>
</dbReference>
<evidence type="ECO:0000313" key="2">
    <source>
        <dbReference type="EMBL" id="MBC5685120.1"/>
    </source>
</evidence>
<dbReference type="Proteomes" id="UP000643810">
    <property type="component" value="Unassembled WGS sequence"/>
</dbReference>
<keyword evidence="1" id="KW-1133">Transmembrane helix</keyword>
<evidence type="ECO:0000313" key="3">
    <source>
        <dbReference type="Proteomes" id="UP000643810"/>
    </source>
</evidence>
<dbReference type="RefSeq" id="WP_118281237.1">
    <property type="nucleotide sequence ID" value="NZ_JACOPG010000001.1"/>
</dbReference>
<sequence length="411" mass="46933">MILFRFLKGYVCVAFTGDDLPRLIRICISRGIFLWDVKSQDPYHMQAMLYGNDVWKLHDILHKTKSRVRIQKKIGLPFSLHRYRHKAGYVLGIFAMLALLFYVSGYIWMIRVSGNSFVTEEMLESYLSRKGQGIGSKKKDMDCEILEKEILADFPEVIWVSVSMEGSSLQIAMKEKMAAAEEAQTEEKSGMDLLAPCDGKVTSLYVRDGTAAVEKGSDVKKGDVLIYGWIAITNDAGDQTLAYAPKNADGDVLIEGVYAFSFAEEMTYQKRIEMGQRREYLVFGTNGSYFNVVPYMLGKTQHTTLREIHPISLGGVWDLPIYCNYLTEKSYKLQKTSHSKKEMQEIMQIHLDDLQKNFEEKGIQIMDKNVIMEYSNDLCTMHGELLLQSPATEKKQTDLPEISDIKESIYE</sequence>
<dbReference type="Pfam" id="PF06898">
    <property type="entry name" value="YqfD"/>
    <property type="match status" value="1"/>
</dbReference>
<keyword evidence="3" id="KW-1185">Reference proteome</keyword>
<proteinExistence type="predicted"/>
<dbReference type="EMBL" id="JACOPG010000001">
    <property type="protein sequence ID" value="MBC5685120.1"/>
    <property type="molecule type" value="Genomic_DNA"/>
</dbReference>
<evidence type="ECO:0000256" key="1">
    <source>
        <dbReference type="SAM" id="Phobius"/>
    </source>
</evidence>
<keyword evidence="1" id="KW-0812">Transmembrane</keyword>
<name>A0ABR7GEC6_9FIRM</name>
<accession>A0ABR7GEC6</accession>